<dbReference type="Proteomes" id="UP000282529">
    <property type="component" value="Unassembled WGS sequence"/>
</dbReference>
<evidence type="ECO:0000313" key="2">
    <source>
        <dbReference type="Proteomes" id="UP000282529"/>
    </source>
</evidence>
<gene>
    <name evidence="1" type="ORF">EH198_09190</name>
</gene>
<sequence>MRRFGFAGVLRKYEQSYDVVRPGSGIRNDDGDWIPATPERTSYRGSIQPVSARLRAAEGGIYTESDRMLYTTAQHATGDIVEVSGVQYKVDEVTERAYSDVNQYLLRKVVANAPVQGN</sequence>
<evidence type="ECO:0000313" key="1">
    <source>
        <dbReference type="EMBL" id="RQW11841.1"/>
    </source>
</evidence>
<comment type="caution">
    <text evidence="1">The sequence shown here is derived from an EMBL/GenBank/DDBJ whole genome shotgun (WGS) entry which is preliminary data.</text>
</comment>
<evidence type="ECO:0008006" key="3">
    <source>
        <dbReference type="Google" id="ProtNLM"/>
    </source>
</evidence>
<dbReference type="OrthoDB" id="2942755at2"/>
<keyword evidence="2" id="KW-1185">Reference proteome</keyword>
<proteinExistence type="predicted"/>
<reference evidence="1 2" key="1">
    <citation type="submission" date="2018-11" db="EMBL/GenBank/DDBJ databases">
        <title>Genome sequence of strain 7197.</title>
        <authorList>
            <person name="Gao J."/>
            <person name="Sun J."/>
        </authorList>
    </citation>
    <scope>NUCLEOTIDE SEQUENCE [LARGE SCALE GENOMIC DNA]</scope>
    <source>
        <strain evidence="1 2">7197</strain>
    </source>
</reference>
<dbReference type="EMBL" id="RQPI01000004">
    <property type="protein sequence ID" value="RQW11841.1"/>
    <property type="molecule type" value="Genomic_DNA"/>
</dbReference>
<accession>A0A3N9P6I1</accession>
<dbReference type="AlphaFoldDB" id="A0A3N9P6I1"/>
<dbReference type="RefSeq" id="WP_124695250.1">
    <property type="nucleotide sequence ID" value="NZ_JBHUFE010000039.1"/>
</dbReference>
<protein>
    <recommendedName>
        <fullName evidence="3">Head-tail adaptor protein</fullName>
    </recommendedName>
</protein>
<organism evidence="1 2">
    <name type="scientific">Paenibacillus rhizophilus</name>
    <dbReference type="NCBI Taxonomy" id="1850366"/>
    <lineage>
        <taxon>Bacteria</taxon>
        <taxon>Bacillati</taxon>
        <taxon>Bacillota</taxon>
        <taxon>Bacilli</taxon>
        <taxon>Bacillales</taxon>
        <taxon>Paenibacillaceae</taxon>
        <taxon>Paenibacillus</taxon>
    </lineage>
</organism>
<name>A0A3N9P6I1_9BACL</name>